<dbReference type="GO" id="GO:0016787">
    <property type="term" value="F:hydrolase activity"/>
    <property type="evidence" value="ECO:0007669"/>
    <property type="project" value="UniProtKB-KW"/>
</dbReference>
<evidence type="ECO:0000259" key="2">
    <source>
        <dbReference type="Pfam" id="PF00857"/>
    </source>
</evidence>
<proteinExistence type="predicted"/>
<dbReference type="SUPFAM" id="SSF52499">
    <property type="entry name" value="Isochorismatase-like hydrolases"/>
    <property type="match status" value="1"/>
</dbReference>
<organism evidence="3">
    <name type="scientific">freshwater metagenome</name>
    <dbReference type="NCBI Taxonomy" id="449393"/>
    <lineage>
        <taxon>unclassified sequences</taxon>
        <taxon>metagenomes</taxon>
        <taxon>ecological metagenomes</taxon>
    </lineage>
</organism>
<evidence type="ECO:0000313" key="3">
    <source>
        <dbReference type="EMBL" id="CAB4541106.1"/>
    </source>
</evidence>
<accession>A0A6J6BQ50</accession>
<dbReference type="PANTHER" id="PTHR43540">
    <property type="entry name" value="PEROXYUREIDOACRYLATE/UREIDOACRYLATE AMIDOHYDROLASE-RELATED"/>
    <property type="match status" value="1"/>
</dbReference>
<protein>
    <submittedName>
        <fullName evidence="3">Unannotated protein</fullName>
    </submittedName>
</protein>
<dbReference type="Pfam" id="PF00857">
    <property type="entry name" value="Isochorismatase"/>
    <property type="match status" value="1"/>
</dbReference>
<name>A0A6J6BQ50_9ZZZZ</name>
<dbReference type="PANTHER" id="PTHR43540:SF1">
    <property type="entry name" value="ISOCHORISMATASE HYDROLASE"/>
    <property type="match status" value="1"/>
</dbReference>
<dbReference type="Gene3D" id="3.40.50.850">
    <property type="entry name" value="Isochorismatase-like"/>
    <property type="match status" value="1"/>
</dbReference>
<dbReference type="InterPro" id="IPR050272">
    <property type="entry name" value="Isochorismatase-like_hydrls"/>
</dbReference>
<dbReference type="EMBL" id="CAEZSF010000091">
    <property type="protein sequence ID" value="CAB4541106.1"/>
    <property type="molecule type" value="Genomic_DNA"/>
</dbReference>
<evidence type="ECO:0000256" key="1">
    <source>
        <dbReference type="ARBA" id="ARBA00022801"/>
    </source>
</evidence>
<sequence length="221" mass="23536">MTDSQITDSQTSNSQMTDSELYSKQGFGQSSGFGVRPALLIVDLQVGFTDPEIFGGGNILDAVANTQVLLKVARDCKIPIAHTKIVYADDGSDAGVFCLKNPGLMQLTEDAPMSQIVAQLTPQGGELVVRKTQPSAFIQTQLAAWLINKAVDTVIVAGCTTSGCVRASVVDSMSHNFRTIVAEDAVGDRASAPHDATLFDLSQKYADLLSTEKIISHLRSS</sequence>
<dbReference type="InterPro" id="IPR000868">
    <property type="entry name" value="Isochorismatase-like_dom"/>
</dbReference>
<dbReference type="InterPro" id="IPR036380">
    <property type="entry name" value="Isochorismatase-like_sf"/>
</dbReference>
<keyword evidence="1" id="KW-0378">Hydrolase</keyword>
<feature type="domain" description="Isochorismatase-like" evidence="2">
    <location>
        <begin position="38"/>
        <end position="212"/>
    </location>
</feature>
<reference evidence="3" key="1">
    <citation type="submission" date="2020-05" db="EMBL/GenBank/DDBJ databases">
        <authorList>
            <person name="Chiriac C."/>
            <person name="Salcher M."/>
            <person name="Ghai R."/>
            <person name="Kavagutti S V."/>
        </authorList>
    </citation>
    <scope>NUCLEOTIDE SEQUENCE</scope>
</reference>
<gene>
    <name evidence="3" type="ORF">UFOPK1358_01026</name>
</gene>
<dbReference type="AlphaFoldDB" id="A0A6J6BQ50"/>